<feature type="transmembrane region" description="Helical" evidence="12">
    <location>
        <begin position="114"/>
        <end position="141"/>
    </location>
</feature>
<name>A0AAV3YC22_9GAST</name>
<evidence type="ECO:0000313" key="14">
    <source>
        <dbReference type="Proteomes" id="UP000735302"/>
    </source>
</evidence>
<feature type="transmembrane region" description="Helical" evidence="12">
    <location>
        <begin position="279"/>
        <end position="297"/>
    </location>
</feature>
<feature type="transmembrane region" description="Helical" evidence="12">
    <location>
        <begin position="176"/>
        <end position="198"/>
    </location>
</feature>
<evidence type="ECO:0000256" key="5">
    <source>
        <dbReference type="ARBA" id="ARBA00022692"/>
    </source>
</evidence>
<protein>
    <submittedName>
        <fullName evidence="13">Sodium-coupled monocarboxylate transporter 1</fullName>
    </submittedName>
</protein>
<dbReference type="Proteomes" id="UP000735302">
    <property type="component" value="Unassembled WGS sequence"/>
</dbReference>
<comment type="caution">
    <text evidence="13">The sequence shown here is derived from an EMBL/GenBank/DDBJ whole genome shotgun (WGS) entry which is preliminary data.</text>
</comment>
<evidence type="ECO:0000256" key="6">
    <source>
        <dbReference type="ARBA" id="ARBA00022989"/>
    </source>
</evidence>
<keyword evidence="8" id="KW-0406">Ion transport</keyword>
<evidence type="ECO:0000313" key="13">
    <source>
        <dbReference type="EMBL" id="GFN79641.1"/>
    </source>
</evidence>
<proteinExistence type="inferred from homology"/>
<evidence type="ECO:0000256" key="1">
    <source>
        <dbReference type="ARBA" id="ARBA00004651"/>
    </source>
</evidence>
<organism evidence="13 14">
    <name type="scientific">Plakobranchus ocellatus</name>
    <dbReference type="NCBI Taxonomy" id="259542"/>
    <lineage>
        <taxon>Eukaryota</taxon>
        <taxon>Metazoa</taxon>
        <taxon>Spiralia</taxon>
        <taxon>Lophotrochozoa</taxon>
        <taxon>Mollusca</taxon>
        <taxon>Gastropoda</taxon>
        <taxon>Heterobranchia</taxon>
        <taxon>Euthyneura</taxon>
        <taxon>Panpulmonata</taxon>
        <taxon>Sacoglossa</taxon>
        <taxon>Placobranchoidea</taxon>
        <taxon>Plakobranchidae</taxon>
        <taxon>Plakobranchus</taxon>
    </lineage>
</organism>
<keyword evidence="14" id="KW-1185">Reference proteome</keyword>
<sequence>MSIVVFGAVGTLYTAIGGIKSVVWTDVIQTVVVYVGIFAIIAKASIDVGGVAEVWRIAEEGGRINFNRLSFDPRVRHTIWGLLIGHTFVWLVNGFNQATLQRISSMRSVRDAGLAYLCSAPLILVYAVVFSLTGLVIYAYFTLHECDPFQAKLILNRNQLAPYFVLHTMSDMPGMAGLYVSAICCGALSTLSSGINALAANTVEDILPRVLQSLREGTIVFITKLLVLFYGALVIGLTYFATSLEGPVTQMGITVFGAFGSPILGIFLMGATVPWANKYGAFAGVICSLTFNLWISVGNRVHGIPIKALPTVGTEGCYNWAGISNTTTALNGQMNISTDFLPFLGAANNSESIITSNQHTSKPFPMYEISYDWYSMFGTIVCLVVGLSVSFVTNRFWVDSRTYRCNEASSEARYIFPFLRRFWGMENPDVPCFSLSNAEVLVQKECDGKEGTEM</sequence>
<evidence type="ECO:0000256" key="11">
    <source>
        <dbReference type="RuleBase" id="RU362091"/>
    </source>
</evidence>
<dbReference type="GO" id="GO:0006814">
    <property type="term" value="P:sodium ion transport"/>
    <property type="evidence" value="ECO:0007669"/>
    <property type="project" value="UniProtKB-KW"/>
</dbReference>
<dbReference type="Gene3D" id="1.20.1730.10">
    <property type="entry name" value="Sodium/glucose cotransporter"/>
    <property type="match status" value="1"/>
</dbReference>
<keyword evidence="9 12" id="KW-0472">Membrane</keyword>
<feature type="transmembrane region" description="Helical" evidence="12">
    <location>
        <begin position="27"/>
        <end position="46"/>
    </location>
</feature>
<evidence type="ECO:0000256" key="7">
    <source>
        <dbReference type="ARBA" id="ARBA00023053"/>
    </source>
</evidence>
<comment type="subcellular location">
    <subcellularLocation>
        <location evidence="1">Cell membrane</location>
        <topology evidence="1">Multi-pass membrane protein</topology>
    </subcellularLocation>
</comment>
<dbReference type="PANTHER" id="PTHR42985:SF40">
    <property type="entry name" value="LD47995P-RELATED"/>
    <property type="match status" value="1"/>
</dbReference>
<comment type="similarity">
    <text evidence="2 11">Belongs to the sodium:solute symporter (SSF) (TC 2.A.21) family.</text>
</comment>
<evidence type="ECO:0000256" key="4">
    <source>
        <dbReference type="ARBA" id="ARBA00022475"/>
    </source>
</evidence>
<keyword evidence="4" id="KW-1003">Cell membrane</keyword>
<dbReference type="EMBL" id="BLXT01000722">
    <property type="protein sequence ID" value="GFN79641.1"/>
    <property type="molecule type" value="Genomic_DNA"/>
</dbReference>
<evidence type="ECO:0000256" key="10">
    <source>
        <dbReference type="ARBA" id="ARBA00023201"/>
    </source>
</evidence>
<dbReference type="InterPro" id="IPR051163">
    <property type="entry name" value="Sodium:Solute_Symporter_SSF"/>
</dbReference>
<dbReference type="PANTHER" id="PTHR42985">
    <property type="entry name" value="SODIUM-COUPLED MONOCARBOXYLATE TRANSPORTER"/>
    <property type="match status" value="1"/>
</dbReference>
<feature type="transmembrane region" description="Helical" evidence="12">
    <location>
        <begin position="373"/>
        <end position="394"/>
    </location>
</feature>
<keyword evidence="7" id="KW-0915">Sodium</keyword>
<evidence type="ECO:0000256" key="3">
    <source>
        <dbReference type="ARBA" id="ARBA00022448"/>
    </source>
</evidence>
<evidence type="ECO:0000256" key="8">
    <source>
        <dbReference type="ARBA" id="ARBA00023065"/>
    </source>
</evidence>
<evidence type="ECO:0000256" key="2">
    <source>
        <dbReference type="ARBA" id="ARBA00006434"/>
    </source>
</evidence>
<feature type="transmembrane region" description="Helical" evidence="12">
    <location>
        <begin position="253"/>
        <end position="272"/>
    </location>
</feature>
<dbReference type="GO" id="GO:0005886">
    <property type="term" value="C:plasma membrane"/>
    <property type="evidence" value="ECO:0007669"/>
    <property type="project" value="UniProtKB-SubCell"/>
</dbReference>
<reference evidence="13 14" key="1">
    <citation type="journal article" date="2021" name="Elife">
        <title>Chloroplast acquisition without the gene transfer in kleptoplastic sea slugs, Plakobranchus ocellatus.</title>
        <authorList>
            <person name="Maeda T."/>
            <person name="Takahashi S."/>
            <person name="Yoshida T."/>
            <person name="Shimamura S."/>
            <person name="Takaki Y."/>
            <person name="Nagai Y."/>
            <person name="Toyoda A."/>
            <person name="Suzuki Y."/>
            <person name="Arimoto A."/>
            <person name="Ishii H."/>
            <person name="Satoh N."/>
            <person name="Nishiyama T."/>
            <person name="Hasebe M."/>
            <person name="Maruyama T."/>
            <person name="Minagawa J."/>
            <person name="Obokata J."/>
            <person name="Shigenobu S."/>
        </authorList>
    </citation>
    <scope>NUCLEOTIDE SEQUENCE [LARGE SCALE GENOMIC DNA]</scope>
</reference>
<keyword evidence="3" id="KW-0813">Transport</keyword>
<gene>
    <name evidence="13" type="ORF">PoB_000614700</name>
</gene>
<evidence type="ECO:0000256" key="9">
    <source>
        <dbReference type="ARBA" id="ARBA00023136"/>
    </source>
</evidence>
<keyword evidence="6 12" id="KW-1133">Transmembrane helix</keyword>
<dbReference type="AlphaFoldDB" id="A0AAV3YC22"/>
<evidence type="ECO:0000256" key="12">
    <source>
        <dbReference type="SAM" id="Phobius"/>
    </source>
</evidence>
<dbReference type="Pfam" id="PF00474">
    <property type="entry name" value="SSF"/>
    <property type="match status" value="1"/>
</dbReference>
<dbReference type="InterPro" id="IPR038377">
    <property type="entry name" value="Na/Glc_symporter_sf"/>
</dbReference>
<dbReference type="GO" id="GO:0015293">
    <property type="term" value="F:symporter activity"/>
    <property type="evidence" value="ECO:0007669"/>
    <property type="project" value="TreeGrafter"/>
</dbReference>
<dbReference type="InterPro" id="IPR001734">
    <property type="entry name" value="Na/solute_symporter"/>
</dbReference>
<dbReference type="PROSITE" id="PS50283">
    <property type="entry name" value="NA_SOLUT_SYMP_3"/>
    <property type="match status" value="1"/>
</dbReference>
<keyword evidence="10" id="KW-0739">Sodium transport</keyword>
<accession>A0AAV3YC22</accession>
<keyword evidence="5 12" id="KW-0812">Transmembrane</keyword>
<feature type="transmembrane region" description="Helical" evidence="12">
    <location>
        <begin position="219"/>
        <end position="241"/>
    </location>
</feature>